<evidence type="ECO:0008006" key="4">
    <source>
        <dbReference type="Google" id="ProtNLM"/>
    </source>
</evidence>
<proteinExistence type="predicted"/>
<feature type="region of interest" description="Disordered" evidence="1">
    <location>
        <begin position="106"/>
        <end position="134"/>
    </location>
</feature>
<gene>
    <name evidence="2" type="ORF">NDI56_14235</name>
</gene>
<reference evidence="2 3" key="1">
    <citation type="submission" date="2022-06" db="EMBL/GenBank/DDBJ databases">
        <title>Haloarcula sp. a new haloarchaeum isolate from saline soil.</title>
        <authorList>
            <person name="Strakova D."/>
            <person name="Galisteo C."/>
            <person name="Sanchez-Porro C."/>
            <person name="Ventosa A."/>
        </authorList>
    </citation>
    <scope>NUCLEOTIDE SEQUENCE [LARGE SCALE GENOMIC DNA]</scope>
    <source>
        <strain evidence="2 3">S1CR25-12</strain>
    </source>
</reference>
<organism evidence="2 3">
    <name type="scientific">Haloarcula saliterrae</name>
    <dbReference type="NCBI Taxonomy" id="2950534"/>
    <lineage>
        <taxon>Archaea</taxon>
        <taxon>Methanobacteriati</taxon>
        <taxon>Methanobacteriota</taxon>
        <taxon>Stenosarchaea group</taxon>
        <taxon>Halobacteria</taxon>
        <taxon>Halobacteriales</taxon>
        <taxon>Haloarculaceae</taxon>
        <taxon>Haloarcula</taxon>
    </lineage>
</organism>
<evidence type="ECO:0000313" key="3">
    <source>
        <dbReference type="Proteomes" id="UP001259659"/>
    </source>
</evidence>
<keyword evidence="3" id="KW-1185">Reference proteome</keyword>
<sequence length="241" mass="24972">MAPTAGQRAQTTLPAVGVALVLLTLVTALALGLADTAIAGADRTPDERRVAAATAAQLVAADGGLTDRANVLNGSRVNDFDGAALRGEIPATGDYAVEVALDGRTVATTGDGGAPSNARRSSSGRSSDGGTTMRRLVLVKRTDTVSLTPGSRRVTLPRRATSATVTFTPGNGSAVRTMRVNDQVRLHNDSGVRGTVDVRLTPYETTRIDFQTAGRVENGSVQVTYETPRTKKATLAVTVDV</sequence>
<dbReference type="InterPro" id="IPR055687">
    <property type="entry name" value="DUF7263"/>
</dbReference>
<feature type="compositionally biased region" description="Low complexity" evidence="1">
    <location>
        <begin position="114"/>
        <end position="134"/>
    </location>
</feature>
<dbReference type="EMBL" id="JAMQON010000004">
    <property type="protein sequence ID" value="MDS0260561.1"/>
    <property type="molecule type" value="Genomic_DNA"/>
</dbReference>
<comment type="caution">
    <text evidence="2">The sequence shown here is derived from an EMBL/GenBank/DDBJ whole genome shotgun (WGS) entry which is preliminary data.</text>
</comment>
<evidence type="ECO:0000313" key="2">
    <source>
        <dbReference type="EMBL" id="MDS0260561.1"/>
    </source>
</evidence>
<dbReference type="RefSeq" id="WP_310920283.1">
    <property type="nucleotide sequence ID" value="NZ_JAMQON010000004.1"/>
</dbReference>
<dbReference type="Proteomes" id="UP001259659">
    <property type="component" value="Unassembled WGS sequence"/>
</dbReference>
<name>A0ABU2FE71_9EURY</name>
<evidence type="ECO:0000256" key="1">
    <source>
        <dbReference type="SAM" id="MobiDB-lite"/>
    </source>
</evidence>
<protein>
    <recommendedName>
        <fullName evidence="4">Type IV pilin</fullName>
    </recommendedName>
</protein>
<accession>A0ABU2FE71</accession>
<dbReference type="Pfam" id="PF23924">
    <property type="entry name" value="DUF7263"/>
    <property type="match status" value="1"/>
</dbReference>